<dbReference type="PANTHER" id="PTHR46796">
    <property type="entry name" value="HTH-TYPE TRANSCRIPTIONAL ACTIVATOR RHAS-RELATED"/>
    <property type="match status" value="1"/>
</dbReference>
<dbReference type="InterPro" id="IPR009057">
    <property type="entry name" value="Homeodomain-like_sf"/>
</dbReference>
<dbReference type="SUPFAM" id="SSF51215">
    <property type="entry name" value="Regulatory protein AraC"/>
    <property type="match status" value="1"/>
</dbReference>
<evidence type="ECO:0000256" key="1">
    <source>
        <dbReference type="ARBA" id="ARBA00023015"/>
    </source>
</evidence>
<evidence type="ECO:0000256" key="4">
    <source>
        <dbReference type="ARBA" id="ARBA00023163"/>
    </source>
</evidence>
<dbReference type="Proteomes" id="UP000367750">
    <property type="component" value="Unassembled WGS sequence"/>
</dbReference>
<accession>A0A5J5G9G8</accession>
<dbReference type="OrthoDB" id="345364at2"/>
<dbReference type="InterPro" id="IPR018060">
    <property type="entry name" value="HTH_AraC"/>
</dbReference>
<reference evidence="6 7" key="1">
    <citation type="submission" date="2019-09" db="EMBL/GenBank/DDBJ databases">
        <title>Bacillus ochoae sp. nov., Paenibacillus whitsoniae sp. nov., Paenibacillus spiritus sp. nov. Isolated from the Mars Exploration Rover during spacecraft assembly.</title>
        <authorList>
            <person name="Seuylemezian A."/>
            <person name="Vaishampayan P."/>
        </authorList>
    </citation>
    <scope>NUCLEOTIDE SEQUENCE [LARGE SCALE GENOMIC DNA]</scope>
    <source>
        <strain evidence="6 7">MER_111</strain>
    </source>
</reference>
<dbReference type="SMART" id="SM00342">
    <property type="entry name" value="HTH_ARAC"/>
    <property type="match status" value="1"/>
</dbReference>
<dbReference type="AlphaFoldDB" id="A0A5J5G9G8"/>
<dbReference type="GO" id="GO:0003700">
    <property type="term" value="F:DNA-binding transcription factor activity"/>
    <property type="evidence" value="ECO:0007669"/>
    <property type="project" value="InterPro"/>
</dbReference>
<dbReference type="InterPro" id="IPR050204">
    <property type="entry name" value="AraC_XylS_family_regulators"/>
</dbReference>
<keyword evidence="3" id="KW-0010">Activator</keyword>
<organism evidence="6 7">
    <name type="scientific">Paenibacillus spiritus</name>
    <dbReference type="NCBI Taxonomy" id="2496557"/>
    <lineage>
        <taxon>Bacteria</taxon>
        <taxon>Bacillati</taxon>
        <taxon>Bacillota</taxon>
        <taxon>Bacilli</taxon>
        <taxon>Bacillales</taxon>
        <taxon>Paenibacillaceae</taxon>
        <taxon>Paenibacillus</taxon>
    </lineage>
</organism>
<dbReference type="InterPro" id="IPR037923">
    <property type="entry name" value="HTH-like"/>
</dbReference>
<evidence type="ECO:0000259" key="5">
    <source>
        <dbReference type="PROSITE" id="PS01124"/>
    </source>
</evidence>
<keyword evidence="4" id="KW-0804">Transcription</keyword>
<dbReference type="PRINTS" id="PR00032">
    <property type="entry name" value="HTHARAC"/>
</dbReference>
<dbReference type="EMBL" id="VYKK01000015">
    <property type="protein sequence ID" value="KAA9004103.1"/>
    <property type="molecule type" value="Genomic_DNA"/>
</dbReference>
<evidence type="ECO:0000313" key="7">
    <source>
        <dbReference type="Proteomes" id="UP000367750"/>
    </source>
</evidence>
<evidence type="ECO:0000256" key="3">
    <source>
        <dbReference type="ARBA" id="ARBA00023159"/>
    </source>
</evidence>
<dbReference type="InterPro" id="IPR020449">
    <property type="entry name" value="Tscrpt_reg_AraC-type_HTH"/>
</dbReference>
<proteinExistence type="predicted"/>
<gene>
    <name evidence="6" type="ORF">F4V43_11920</name>
</gene>
<dbReference type="Pfam" id="PF12833">
    <property type="entry name" value="HTH_18"/>
    <property type="match status" value="1"/>
</dbReference>
<evidence type="ECO:0000256" key="2">
    <source>
        <dbReference type="ARBA" id="ARBA00023125"/>
    </source>
</evidence>
<evidence type="ECO:0000313" key="6">
    <source>
        <dbReference type="EMBL" id="KAA9004103.1"/>
    </source>
</evidence>
<dbReference type="InterPro" id="IPR018062">
    <property type="entry name" value="HTH_AraC-typ_CS"/>
</dbReference>
<dbReference type="SUPFAM" id="SSF46689">
    <property type="entry name" value="Homeodomain-like"/>
    <property type="match status" value="2"/>
</dbReference>
<protein>
    <submittedName>
        <fullName evidence="6">Helix-turn-helix transcriptional regulator</fullName>
    </submittedName>
</protein>
<dbReference type="RefSeq" id="WP_150458457.1">
    <property type="nucleotide sequence ID" value="NZ_VYKK01000015.1"/>
</dbReference>
<dbReference type="Gene3D" id="1.10.10.60">
    <property type="entry name" value="Homeodomain-like"/>
    <property type="match status" value="2"/>
</dbReference>
<dbReference type="PROSITE" id="PS01124">
    <property type="entry name" value="HTH_ARAC_FAMILY_2"/>
    <property type="match status" value="1"/>
</dbReference>
<keyword evidence="7" id="KW-1185">Reference proteome</keyword>
<name>A0A5J5G9G8_9BACL</name>
<feature type="domain" description="HTH araC/xylS-type" evidence="5">
    <location>
        <begin position="164"/>
        <end position="262"/>
    </location>
</feature>
<dbReference type="PROSITE" id="PS00041">
    <property type="entry name" value="HTH_ARAC_FAMILY_1"/>
    <property type="match status" value="1"/>
</dbReference>
<keyword evidence="2" id="KW-0238">DNA-binding</keyword>
<comment type="caution">
    <text evidence="6">The sequence shown here is derived from an EMBL/GenBank/DDBJ whole genome shotgun (WGS) entry which is preliminary data.</text>
</comment>
<dbReference type="PANTHER" id="PTHR46796:SF6">
    <property type="entry name" value="ARAC SUBFAMILY"/>
    <property type="match status" value="1"/>
</dbReference>
<dbReference type="GO" id="GO:0043565">
    <property type="term" value="F:sequence-specific DNA binding"/>
    <property type="evidence" value="ECO:0007669"/>
    <property type="project" value="InterPro"/>
</dbReference>
<keyword evidence="1" id="KW-0805">Transcription regulation</keyword>
<sequence length="264" mass="29589">MPACTVLSAGFSLHRKKFQYSVPEGLPYYLFRLQTEGTSSTLIGGSSAPMYAGDLLVICPGEPYQLIIEHSQRKPGLTASGDFFIFAEGPWLDAWRDRASRPSLQSVPADGAIAGLFRTLVQEQRRQSAYSADISASYLQILCMEIDRISEEAPPAHSSEAAARGMKQYIEEHAAGIVRLEEVAAHTGLSVSRAVRLFKEAYGLTIIQYANEVRLEMAKERMMYSPMPLEQVAETCGFANYTYFFRLFRRRYGVSPARYRESVR</sequence>